<accession>A0A1Y6D6T3</accession>
<dbReference type="PROSITE" id="PS51750">
    <property type="entry name" value="BRO_N"/>
    <property type="match status" value="1"/>
</dbReference>
<dbReference type="OrthoDB" id="1042522at2"/>
<feature type="domain" description="Bro-N" evidence="1">
    <location>
        <begin position="1"/>
        <end position="112"/>
    </location>
</feature>
<organism evidence="2 3">
    <name type="scientific">Methylomagnum ishizawai</name>
    <dbReference type="NCBI Taxonomy" id="1760988"/>
    <lineage>
        <taxon>Bacteria</taxon>
        <taxon>Pseudomonadati</taxon>
        <taxon>Pseudomonadota</taxon>
        <taxon>Gammaproteobacteria</taxon>
        <taxon>Methylococcales</taxon>
        <taxon>Methylococcaceae</taxon>
        <taxon>Methylomagnum</taxon>
    </lineage>
</organism>
<evidence type="ECO:0000313" key="2">
    <source>
        <dbReference type="EMBL" id="SMF96054.1"/>
    </source>
</evidence>
<dbReference type="RefSeq" id="WP_085214801.1">
    <property type="nucleotide sequence ID" value="NZ_FXAM01000001.1"/>
</dbReference>
<dbReference type="PANTHER" id="PTHR36180">
    <property type="entry name" value="DNA-BINDING PROTEIN-RELATED-RELATED"/>
    <property type="match status" value="1"/>
</dbReference>
<evidence type="ECO:0000259" key="1">
    <source>
        <dbReference type="PROSITE" id="PS51750"/>
    </source>
</evidence>
<evidence type="ECO:0000313" key="3">
    <source>
        <dbReference type="Proteomes" id="UP000192923"/>
    </source>
</evidence>
<gene>
    <name evidence="2" type="ORF">SAMN02949497_3435</name>
</gene>
<keyword evidence="3" id="KW-1185">Reference proteome</keyword>
<sequence length="278" mass="31139">MANQPQGATAPTVFQFQSSFEVRVLVIDNEPWFVAVDVCAALEIVNPTRALSRLDDDEKGLHTVKTLGGDQQTNIINESGLYSLILTSRKPEAKKFKKWVTSEVLPAIRKTGRYVHPEAAQPAPAEAPELFSSADQQNLQRLVWLITHRFHFKHAFVQAVWYALRAITGNPSPNRFQVNHIPPLAAELRRIFAITGTLSEAISEAEGMVIKRILRHGENAEKVLAEAKAMLLKAAGEEATELNVCLSRWDEHEIAQFVTRDRRGHGSSYADVQEKLFH</sequence>
<dbReference type="AlphaFoldDB" id="A0A1Y6D6T3"/>
<dbReference type="SMART" id="SM01040">
    <property type="entry name" value="Bro-N"/>
    <property type="match status" value="1"/>
</dbReference>
<dbReference type="STRING" id="1760988.SAMN02949497_3435"/>
<dbReference type="EMBL" id="FXAM01000001">
    <property type="protein sequence ID" value="SMF96054.1"/>
    <property type="molecule type" value="Genomic_DNA"/>
</dbReference>
<dbReference type="PANTHER" id="PTHR36180:SF2">
    <property type="entry name" value="BRO FAMILY PROTEIN"/>
    <property type="match status" value="1"/>
</dbReference>
<reference evidence="2 3" key="1">
    <citation type="submission" date="2016-12" db="EMBL/GenBank/DDBJ databases">
        <authorList>
            <person name="Song W.-J."/>
            <person name="Kurnit D.M."/>
        </authorList>
    </citation>
    <scope>NUCLEOTIDE SEQUENCE [LARGE SCALE GENOMIC DNA]</scope>
    <source>
        <strain evidence="2 3">175</strain>
    </source>
</reference>
<dbReference type="Pfam" id="PF02498">
    <property type="entry name" value="Bro-N"/>
    <property type="match status" value="1"/>
</dbReference>
<proteinExistence type="predicted"/>
<name>A0A1Y6D6T3_9GAMM</name>
<protein>
    <submittedName>
        <fullName evidence="2">Prophage antirepressor</fullName>
    </submittedName>
</protein>
<dbReference type="InterPro" id="IPR003497">
    <property type="entry name" value="BRO_N_domain"/>
</dbReference>
<dbReference type="Proteomes" id="UP000192923">
    <property type="component" value="Unassembled WGS sequence"/>
</dbReference>